<dbReference type="InterPro" id="IPR011522">
    <property type="entry name" value="Thiamin/HMP-bd_put_YkoF"/>
</dbReference>
<gene>
    <name evidence="2" type="ORF">J2S62_002279</name>
</gene>
<evidence type="ECO:0000313" key="3">
    <source>
        <dbReference type="Proteomes" id="UP001183794"/>
    </source>
</evidence>
<sequence>MSGQTLSPDQIGIGMRISVHPHADDFERIILDAIKYTHDVLKVDEPDSGLEVSTGEVSTYVGVNSGESAQQLAAYASTLIRAAAEESNRQHLTSHILLSRGCPGEATCELVPGEIPAEKPVHLAKSELEVAAAWSLYPLADGNVPHMTPIYAAIDQAKASGVEVTSEHFATILRGDLADVLKTIVDAWAQIGQEVPHVVSHISISVDSPSAQRNGE</sequence>
<accession>A0ABU2B354</accession>
<organism evidence="2 3">
    <name type="scientific">Enteractinococcus fodinae</name>
    <dbReference type="NCBI Taxonomy" id="684663"/>
    <lineage>
        <taxon>Bacteria</taxon>
        <taxon>Bacillati</taxon>
        <taxon>Actinomycetota</taxon>
        <taxon>Actinomycetes</taxon>
        <taxon>Micrococcales</taxon>
        <taxon>Micrococcaceae</taxon>
    </lineage>
</organism>
<name>A0ABU2B354_9MICC</name>
<evidence type="ECO:0000259" key="1">
    <source>
        <dbReference type="Pfam" id="PF07615"/>
    </source>
</evidence>
<dbReference type="Pfam" id="PF07615">
    <property type="entry name" value="Ykof"/>
    <property type="match status" value="1"/>
</dbReference>
<dbReference type="Gene3D" id="3.30.70.930">
    <property type="match status" value="2"/>
</dbReference>
<protein>
    <submittedName>
        <fullName evidence="2">Uncharacterized protein YqgV (UPF0045/DUF77 family)</fullName>
    </submittedName>
</protein>
<dbReference type="RefSeq" id="WP_310174806.1">
    <property type="nucleotide sequence ID" value="NZ_BAABHE010000002.1"/>
</dbReference>
<dbReference type="SUPFAM" id="SSF89957">
    <property type="entry name" value="MTH1187/YkoF-like"/>
    <property type="match status" value="1"/>
</dbReference>
<feature type="domain" description="Thiamin/hydroxymethyl pyrimidine-binding YkoF putative" evidence="1">
    <location>
        <begin position="131"/>
        <end position="210"/>
    </location>
</feature>
<dbReference type="InterPro" id="IPR029756">
    <property type="entry name" value="MTH1187/YkoF-like"/>
</dbReference>
<proteinExistence type="predicted"/>
<dbReference type="EMBL" id="JAVDYJ010000001">
    <property type="protein sequence ID" value="MDR7348022.1"/>
    <property type="molecule type" value="Genomic_DNA"/>
</dbReference>
<evidence type="ECO:0000313" key="2">
    <source>
        <dbReference type="EMBL" id="MDR7348022.1"/>
    </source>
</evidence>
<comment type="caution">
    <text evidence="2">The sequence shown here is derived from an EMBL/GenBank/DDBJ whole genome shotgun (WGS) entry which is preliminary data.</text>
</comment>
<reference evidence="2 3" key="1">
    <citation type="submission" date="2023-07" db="EMBL/GenBank/DDBJ databases">
        <title>Sequencing the genomes of 1000 actinobacteria strains.</title>
        <authorList>
            <person name="Klenk H.-P."/>
        </authorList>
    </citation>
    <scope>NUCLEOTIDE SEQUENCE [LARGE SCALE GENOMIC DNA]</scope>
    <source>
        <strain evidence="2 3">DSM 22966</strain>
    </source>
</reference>
<dbReference type="Proteomes" id="UP001183794">
    <property type="component" value="Unassembled WGS sequence"/>
</dbReference>
<keyword evidence="3" id="KW-1185">Reference proteome</keyword>